<protein>
    <recommendedName>
        <fullName evidence="6">Response regulatory domain-containing protein</fullName>
    </recommendedName>
</protein>
<dbReference type="SUPFAM" id="SSF52172">
    <property type="entry name" value="CheY-like"/>
    <property type="match status" value="1"/>
</dbReference>
<dbReference type="EMBL" id="BARW01029826">
    <property type="protein sequence ID" value="GAJ13697.1"/>
    <property type="molecule type" value="Genomic_DNA"/>
</dbReference>
<dbReference type="GO" id="GO:0000976">
    <property type="term" value="F:transcription cis-regulatory region binding"/>
    <property type="evidence" value="ECO:0007669"/>
    <property type="project" value="TreeGrafter"/>
</dbReference>
<evidence type="ECO:0000256" key="3">
    <source>
        <dbReference type="ARBA" id="ARBA00023015"/>
    </source>
</evidence>
<feature type="non-terminal residue" evidence="7">
    <location>
        <position position="112"/>
    </location>
</feature>
<dbReference type="PANTHER" id="PTHR48111:SF40">
    <property type="entry name" value="PHOSPHATE REGULON TRANSCRIPTIONAL REGULATORY PROTEIN PHOB"/>
    <property type="match status" value="1"/>
</dbReference>
<dbReference type="GO" id="GO:0005829">
    <property type="term" value="C:cytosol"/>
    <property type="evidence" value="ECO:0007669"/>
    <property type="project" value="TreeGrafter"/>
</dbReference>
<evidence type="ECO:0000256" key="5">
    <source>
        <dbReference type="ARBA" id="ARBA00023163"/>
    </source>
</evidence>
<dbReference type="FunFam" id="3.40.50.2300:FF:000001">
    <property type="entry name" value="DNA-binding response regulator PhoB"/>
    <property type="match status" value="1"/>
</dbReference>
<keyword evidence="1" id="KW-0597">Phosphoprotein</keyword>
<sequence length="112" mass="12502">MKRNILIIEDDPSSSRLVTYVLEQEGYHVITASDGLEGLNRALKENIDLIILDIMLPGFDGYEVCQHLRQKHETARLPILMISAKGRETDKDTGLKVGANAYLIKPVDPSVI</sequence>
<organism evidence="7">
    <name type="scientific">marine sediment metagenome</name>
    <dbReference type="NCBI Taxonomy" id="412755"/>
    <lineage>
        <taxon>unclassified sequences</taxon>
        <taxon>metagenomes</taxon>
        <taxon>ecological metagenomes</taxon>
    </lineage>
</organism>
<dbReference type="SMART" id="SM00448">
    <property type="entry name" value="REC"/>
    <property type="match status" value="1"/>
</dbReference>
<dbReference type="CDD" id="cd17574">
    <property type="entry name" value="REC_OmpR"/>
    <property type="match status" value="1"/>
</dbReference>
<keyword evidence="4" id="KW-0238">DNA-binding</keyword>
<dbReference type="InterPro" id="IPR001789">
    <property type="entry name" value="Sig_transdc_resp-reg_receiver"/>
</dbReference>
<comment type="caution">
    <text evidence="7">The sequence shown here is derived from an EMBL/GenBank/DDBJ whole genome shotgun (WGS) entry which is preliminary data.</text>
</comment>
<dbReference type="InterPro" id="IPR039420">
    <property type="entry name" value="WalR-like"/>
</dbReference>
<feature type="domain" description="Response regulatory" evidence="6">
    <location>
        <begin position="4"/>
        <end position="112"/>
    </location>
</feature>
<keyword evidence="5" id="KW-0804">Transcription</keyword>
<proteinExistence type="predicted"/>
<dbReference type="AlphaFoldDB" id="X1VAA1"/>
<dbReference type="PROSITE" id="PS50110">
    <property type="entry name" value="RESPONSE_REGULATORY"/>
    <property type="match status" value="1"/>
</dbReference>
<keyword evidence="3" id="KW-0805">Transcription regulation</keyword>
<dbReference type="GO" id="GO:0032993">
    <property type="term" value="C:protein-DNA complex"/>
    <property type="evidence" value="ECO:0007669"/>
    <property type="project" value="TreeGrafter"/>
</dbReference>
<gene>
    <name evidence="7" type="ORF">S12H4_47840</name>
</gene>
<dbReference type="GO" id="GO:0000156">
    <property type="term" value="F:phosphorelay response regulator activity"/>
    <property type="evidence" value="ECO:0007669"/>
    <property type="project" value="TreeGrafter"/>
</dbReference>
<evidence type="ECO:0000256" key="1">
    <source>
        <dbReference type="ARBA" id="ARBA00022553"/>
    </source>
</evidence>
<reference evidence="7" key="1">
    <citation type="journal article" date="2014" name="Front. Microbiol.">
        <title>High frequency of phylogenetically diverse reductive dehalogenase-homologous genes in deep subseafloor sedimentary metagenomes.</title>
        <authorList>
            <person name="Kawai M."/>
            <person name="Futagami T."/>
            <person name="Toyoda A."/>
            <person name="Takaki Y."/>
            <person name="Nishi S."/>
            <person name="Hori S."/>
            <person name="Arai W."/>
            <person name="Tsubouchi T."/>
            <person name="Morono Y."/>
            <person name="Uchiyama I."/>
            <person name="Ito T."/>
            <person name="Fujiyama A."/>
            <person name="Inagaki F."/>
            <person name="Takami H."/>
        </authorList>
    </citation>
    <scope>NUCLEOTIDE SEQUENCE</scope>
    <source>
        <strain evidence="7">Expedition CK06-06</strain>
    </source>
</reference>
<accession>X1VAA1</accession>
<dbReference type="InterPro" id="IPR011006">
    <property type="entry name" value="CheY-like_superfamily"/>
</dbReference>
<evidence type="ECO:0000256" key="2">
    <source>
        <dbReference type="ARBA" id="ARBA00023012"/>
    </source>
</evidence>
<dbReference type="PANTHER" id="PTHR48111">
    <property type="entry name" value="REGULATOR OF RPOS"/>
    <property type="match status" value="1"/>
</dbReference>
<dbReference type="GO" id="GO:0006355">
    <property type="term" value="P:regulation of DNA-templated transcription"/>
    <property type="evidence" value="ECO:0007669"/>
    <property type="project" value="TreeGrafter"/>
</dbReference>
<evidence type="ECO:0000313" key="7">
    <source>
        <dbReference type="EMBL" id="GAJ13697.1"/>
    </source>
</evidence>
<dbReference type="Pfam" id="PF00072">
    <property type="entry name" value="Response_reg"/>
    <property type="match status" value="1"/>
</dbReference>
<evidence type="ECO:0000256" key="4">
    <source>
        <dbReference type="ARBA" id="ARBA00023125"/>
    </source>
</evidence>
<dbReference type="Gene3D" id="3.40.50.2300">
    <property type="match status" value="1"/>
</dbReference>
<keyword evidence="2" id="KW-0902">Two-component regulatory system</keyword>
<evidence type="ECO:0000259" key="6">
    <source>
        <dbReference type="PROSITE" id="PS50110"/>
    </source>
</evidence>
<name>X1VAA1_9ZZZZ</name>